<comment type="caution">
    <text evidence="2">The sequence shown here is derived from an EMBL/GenBank/DDBJ whole genome shotgun (WGS) entry which is preliminary data.</text>
</comment>
<gene>
    <name evidence="2" type="ORF">IAA28_10425</name>
</gene>
<name>A0A9D1W5X0_9FIRM</name>
<dbReference type="EMBL" id="DXEU01000189">
    <property type="protein sequence ID" value="HIX53204.1"/>
    <property type="molecule type" value="Genomic_DNA"/>
</dbReference>
<sequence length="67" mass="7657">MDNYTMHSVFLSISDIRANVHRKEIGQSAQKMGEKGAAETQKIGVDKSRDRGYDKSETKSRKRRKCP</sequence>
<dbReference type="Proteomes" id="UP000886780">
    <property type="component" value="Unassembled WGS sequence"/>
</dbReference>
<feature type="compositionally biased region" description="Basic and acidic residues" evidence="1">
    <location>
        <begin position="44"/>
        <end position="59"/>
    </location>
</feature>
<proteinExistence type="predicted"/>
<protein>
    <submittedName>
        <fullName evidence="2">Uncharacterized protein</fullName>
    </submittedName>
</protein>
<reference evidence="2" key="1">
    <citation type="journal article" date="2021" name="PeerJ">
        <title>Extensive microbial diversity within the chicken gut microbiome revealed by metagenomics and culture.</title>
        <authorList>
            <person name="Gilroy R."/>
            <person name="Ravi A."/>
            <person name="Getino M."/>
            <person name="Pursley I."/>
            <person name="Horton D.L."/>
            <person name="Alikhan N.F."/>
            <person name="Baker D."/>
            <person name="Gharbi K."/>
            <person name="Hall N."/>
            <person name="Watson M."/>
            <person name="Adriaenssens E.M."/>
            <person name="Foster-Nyarko E."/>
            <person name="Jarju S."/>
            <person name="Secka A."/>
            <person name="Antonio M."/>
            <person name="Oren A."/>
            <person name="Chaudhuri R.R."/>
            <person name="La Ragione R."/>
            <person name="Hildebrand F."/>
            <person name="Pallen M.J."/>
        </authorList>
    </citation>
    <scope>NUCLEOTIDE SEQUENCE</scope>
    <source>
        <strain evidence="2">ChiGjej4B4-12881</strain>
    </source>
</reference>
<feature type="region of interest" description="Disordered" evidence="1">
    <location>
        <begin position="24"/>
        <end position="67"/>
    </location>
</feature>
<accession>A0A9D1W5X0</accession>
<evidence type="ECO:0000313" key="2">
    <source>
        <dbReference type="EMBL" id="HIX53204.1"/>
    </source>
</evidence>
<evidence type="ECO:0000256" key="1">
    <source>
        <dbReference type="SAM" id="MobiDB-lite"/>
    </source>
</evidence>
<organism evidence="2 3">
    <name type="scientific">Candidatus Lachnoclostridium stercoripullorum</name>
    <dbReference type="NCBI Taxonomy" id="2838635"/>
    <lineage>
        <taxon>Bacteria</taxon>
        <taxon>Bacillati</taxon>
        <taxon>Bacillota</taxon>
        <taxon>Clostridia</taxon>
        <taxon>Lachnospirales</taxon>
        <taxon>Lachnospiraceae</taxon>
    </lineage>
</organism>
<reference evidence="2" key="2">
    <citation type="submission" date="2021-04" db="EMBL/GenBank/DDBJ databases">
        <authorList>
            <person name="Gilroy R."/>
        </authorList>
    </citation>
    <scope>NUCLEOTIDE SEQUENCE</scope>
    <source>
        <strain evidence="2">ChiGjej4B4-12881</strain>
    </source>
</reference>
<evidence type="ECO:0000313" key="3">
    <source>
        <dbReference type="Proteomes" id="UP000886780"/>
    </source>
</evidence>
<dbReference type="AlphaFoldDB" id="A0A9D1W5X0"/>